<dbReference type="EMBL" id="JAQOSK010000034">
    <property type="protein sequence ID" value="MDC2961367.1"/>
    <property type="molecule type" value="Genomic_DNA"/>
</dbReference>
<evidence type="ECO:0000256" key="1">
    <source>
        <dbReference type="ARBA" id="ARBA00004651"/>
    </source>
</evidence>
<feature type="domain" description="Major facilitator superfamily (MFS) profile" evidence="7">
    <location>
        <begin position="16"/>
        <end position="403"/>
    </location>
</feature>
<keyword evidence="9" id="KW-1185">Reference proteome</keyword>
<dbReference type="Gene3D" id="1.20.1250.20">
    <property type="entry name" value="MFS general substrate transporter like domains"/>
    <property type="match status" value="1"/>
</dbReference>
<dbReference type="Pfam" id="PF07690">
    <property type="entry name" value="MFS_1"/>
    <property type="match status" value="1"/>
</dbReference>
<proteinExistence type="predicted"/>
<organism evidence="8 9">
    <name type="scientific">Streptomyces gilvifuscus</name>
    <dbReference type="NCBI Taxonomy" id="1550617"/>
    <lineage>
        <taxon>Bacteria</taxon>
        <taxon>Bacillati</taxon>
        <taxon>Actinomycetota</taxon>
        <taxon>Actinomycetes</taxon>
        <taxon>Kitasatosporales</taxon>
        <taxon>Streptomycetaceae</taxon>
        <taxon>Streptomyces</taxon>
    </lineage>
</organism>
<evidence type="ECO:0000256" key="6">
    <source>
        <dbReference type="SAM" id="Phobius"/>
    </source>
</evidence>
<keyword evidence="4 6" id="KW-1133">Transmembrane helix</keyword>
<evidence type="ECO:0000256" key="5">
    <source>
        <dbReference type="ARBA" id="ARBA00023136"/>
    </source>
</evidence>
<evidence type="ECO:0000313" key="9">
    <source>
        <dbReference type="Proteomes" id="UP001221328"/>
    </source>
</evidence>
<feature type="transmembrane region" description="Helical" evidence="6">
    <location>
        <begin position="263"/>
        <end position="283"/>
    </location>
</feature>
<dbReference type="InterPro" id="IPR020846">
    <property type="entry name" value="MFS_dom"/>
</dbReference>
<name>A0ABT5GA05_9ACTN</name>
<protein>
    <submittedName>
        <fullName evidence="8">MFS transporter</fullName>
    </submittedName>
</protein>
<feature type="transmembrane region" description="Helical" evidence="6">
    <location>
        <begin position="303"/>
        <end position="328"/>
    </location>
</feature>
<sequence length="414" mass="41599">MTVAAPAPAGVWNHPVLRGVLVAEFVSVLGSALSIVAVPWLVLTETGSARSMGLVMAAQMAGTALLGSLSASWAGRAGPRRVMLLGDACRGLLIALVPLLTTCGSYAVPLIAVATFVMGGWMAPYSASQQAMVPEVVGEDEALLSRANAALQGSMRAGLLLGPPLGGLLVGLLGAAPVVILDAASFAVSLVLLRRYLPTTRPDLPATSSRSARGGLRTLLSDPLTACWSLALTFSEFAWQGLFAAIPVVALRYGDHGATLSGVLSGAFGGAALTGTLLVGPLLRRLPAPALAVGGRILLALSFFALLLPLGVTAVLCCLVAAGLLNGVSSAPVAAVRALRLPAASRSQALTVATAVALGGGTCGLLAGSTVIQASGVHTVFLLLCLAQTTAAVLHVGGLLAVRRRAPVADPAQT</sequence>
<dbReference type="PROSITE" id="PS50850">
    <property type="entry name" value="MFS"/>
    <property type="match status" value="1"/>
</dbReference>
<dbReference type="PANTHER" id="PTHR23513:SF6">
    <property type="entry name" value="MAJOR FACILITATOR SUPERFAMILY ASSOCIATED DOMAIN-CONTAINING PROTEIN"/>
    <property type="match status" value="1"/>
</dbReference>
<evidence type="ECO:0000313" key="8">
    <source>
        <dbReference type="EMBL" id="MDC2961367.1"/>
    </source>
</evidence>
<dbReference type="PANTHER" id="PTHR23513">
    <property type="entry name" value="INTEGRAL MEMBRANE EFFLUX PROTEIN-RELATED"/>
    <property type="match status" value="1"/>
</dbReference>
<feature type="transmembrane region" description="Helical" evidence="6">
    <location>
        <begin position="20"/>
        <end position="42"/>
    </location>
</feature>
<keyword evidence="2" id="KW-1003">Cell membrane</keyword>
<evidence type="ECO:0000256" key="4">
    <source>
        <dbReference type="ARBA" id="ARBA00022989"/>
    </source>
</evidence>
<evidence type="ECO:0000256" key="3">
    <source>
        <dbReference type="ARBA" id="ARBA00022692"/>
    </source>
</evidence>
<keyword evidence="3 6" id="KW-0812">Transmembrane</keyword>
<accession>A0ABT5GA05</accession>
<gene>
    <name evidence="8" type="ORF">PO587_43785</name>
</gene>
<feature type="transmembrane region" description="Helical" evidence="6">
    <location>
        <begin position="93"/>
        <end position="122"/>
    </location>
</feature>
<dbReference type="InterPro" id="IPR036259">
    <property type="entry name" value="MFS_trans_sf"/>
</dbReference>
<feature type="transmembrane region" description="Helical" evidence="6">
    <location>
        <begin position="54"/>
        <end position="73"/>
    </location>
</feature>
<feature type="transmembrane region" description="Helical" evidence="6">
    <location>
        <begin position="165"/>
        <end position="193"/>
    </location>
</feature>
<feature type="transmembrane region" description="Helical" evidence="6">
    <location>
        <begin position="349"/>
        <end position="374"/>
    </location>
</feature>
<comment type="caution">
    <text evidence="8">The sequence shown here is derived from an EMBL/GenBank/DDBJ whole genome shotgun (WGS) entry which is preliminary data.</text>
</comment>
<reference evidence="8 9" key="1">
    <citation type="journal article" date="2015" name="Int. J. Syst. Evol. Microbiol.">
        <title>Streptomyces gilvifuscus sp. nov., an actinomycete that produces antibacterial compounds isolated from soil.</title>
        <authorList>
            <person name="Nguyen T.M."/>
            <person name="Kim J."/>
        </authorList>
    </citation>
    <scope>NUCLEOTIDE SEQUENCE [LARGE SCALE GENOMIC DNA]</scope>
    <source>
        <strain evidence="8 9">T113</strain>
    </source>
</reference>
<dbReference type="InterPro" id="IPR011701">
    <property type="entry name" value="MFS"/>
</dbReference>
<keyword evidence="5 6" id="KW-0472">Membrane</keyword>
<dbReference type="RefSeq" id="WP_272179193.1">
    <property type="nucleotide sequence ID" value="NZ_JAQOSK010000034.1"/>
</dbReference>
<feature type="transmembrane region" description="Helical" evidence="6">
    <location>
        <begin position="380"/>
        <end position="402"/>
    </location>
</feature>
<dbReference type="CDD" id="cd06173">
    <property type="entry name" value="MFS_MefA_like"/>
    <property type="match status" value="1"/>
</dbReference>
<comment type="subcellular location">
    <subcellularLocation>
        <location evidence="1">Cell membrane</location>
        <topology evidence="1">Multi-pass membrane protein</topology>
    </subcellularLocation>
</comment>
<evidence type="ECO:0000256" key="2">
    <source>
        <dbReference type="ARBA" id="ARBA00022475"/>
    </source>
</evidence>
<evidence type="ECO:0000259" key="7">
    <source>
        <dbReference type="PROSITE" id="PS50850"/>
    </source>
</evidence>
<dbReference type="Proteomes" id="UP001221328">
    <property type="component" value="Unassembled WGS sequence"/>
</dbReference>
<dbReference type="SUPFAM" id="SSF103473">
    <property type="entry name" value="MFS general substrate transporter"/>
    <property type="match status" value="1"/>
</dbReference>